<organism evidence="13">
    <name type="scientific">Thermomicrobium roseum</name>
    <dbReference type="NCBI Taxonomy" id="500"/>
    <lineage>
        <taxon>Bacteria</taxon>
        <taxon>Pseudomonadati</taxon>
        <taxon>Thermomicrobiota</taxon>
        <taxon>Thermomicrobia</taxon>
        <taxon>Thermomicrobiales</taxon>
        <taxon>Thermomicrobiaceae</taxon>
        <taxon>Thermomicrobium</taxon>
    </lineage>
</organism>
<comment type="function">
    <text evidence="1 11">Catalyzes the reversible adenylation of nicotinate mononucleotide (NaMN) to nicotinic acid adenine dinucleotide (NaAD).</text>
</comment>
<dbReference type="EMBL" id="DSJL01000010">
    <property type="protein sequence ID" value="HEF65116.1"/>
    <property type="molecule type" value="Genomic_DNA"/>
</dbReference>
<feature type="domain" description="Cytidyltransferase-like" evidence="12">
    <location>
        <begin position="6"/>
        <end position="172"/>
    </location>
</feature>
<accession>A0A7C1X0D1</accession>
<dbReference type="Gene3D" id="3.40.50.620">
    <property type="entry name" value="HUPs"/>
    <property type="match status" value="1"/>
</dbReference>
<evidence type="ECO:0000256" key="7">
    <source>
        <dbReference type="ARBA" id="ARBA00022741"/>
    </source>
</evidence>
<dbReference type="HAMAP" id="MF_00244">
    <property type="entry name" value="NaMN_adenylyltr"/>
    <property type="match status" value="1"/>
</dbReference>
<evidence type="ECO:0000259" key="12">
    <source>
        <dbReference type="Pfam" id="PF01467"/>
    </source>
</evidence>
<dbReference type="SUPFAM" id="SSF52374">
    <property type="entry name" value="Nucleotidylyl transferase"/>
    <property type="match status" value="1"/>
</dbReference>
<evidence type="ECO:0000256" key="1">
    <source>
        <dbReference type="ARBA" id="ARBA00002324"/>
    </source>
</evidence>
<dbReference type="NCBIfam" id="TIGR00482">
    <property type="entry name" value="nicotinate (nicotinamide) nucleotide adenylyltransferase"/>
    <property type="match status" value="1"/>
</dbReference>
<dbReference type="AlphaFoldDB" id="A0A7C1X0D1"/>
<evidence type="ECO:0000256" key="2">
    <source>
        <dbReference type="ARBA" id="ARBA00005019"/>
    </source>
</evidence>
<reference evidence="13" key="1">
    <citation type="journal article" date="2020" name="mSystems">
        <title>Genome- and Community-Level Interaction Insights into Carbon Utilization and Element Cycling Functions of Hydrothermarchaeota in Hydrothermal Sediment.</title>
        <authorList>
            <person name="Zhou Z."/>
            <person name="Liu Y."/>
            <person name="Xu W."/>
            <person name="Pan J."/>
            <person name="Luo Z.H."/>
            <person name="Li M."/>
        </authorList>
    </citation>
    <scope>NUCLEOTIDE SEQUENCE [LARGE SCALE GENOMIC DNA]</scope>
    <source>
        <strain evidence="13">SpSt-222</strain>
    </source>
</reference>
<keyword evidence="4 11" id="KW-0662">Pyridine nucleotide biosynthesis</keyword>
<dbReference type="NCBIfam" id="NF000840">
    <property type="entry name" value="PRK00071.1-3"/>
    <property type="match status" value="1"/>
</dbReference>
<sequence>MARVGIFGGTFDPIHHGHLIVAEVLMEELGLERVLFLPAGQPPHKIGRVITPVPHRLAMLELAIQGNPHFAISYVDVRRPGPCYTADSLEILKRQYPEDELIFLMGEDSLHDLPTWHDPNRVAAQALLGVALRPGVQVDLETVFEKVPAARDRVILVPVPLIQIAASDIRRRVAEGRTIRYQVPTIVEEYIYRHQLYRVPAPLTAEGSARSAGV</sequence>
<dbReference type="EC" id="2.7.7.18" evidence="11"/>
<evidence type="ECO:0000256" key="11">
    <source>
        <dbReference type="HAMAP-Rule" id="MF_00244"/>
    </source>
</evidence>
<dbReference type="InterPro" id="IPR014729">
    <property type="entry name" value="Rossmann-like_a/b/a_fold"/>
</dbReference>
<protein>
    <recommendedName>
        <fullName evidence="11">Probable nicotinate-nucleotide adenylyltransferase</fullName>
        <ecNumber evidence="11">2.7.7.18</ecNumber>
    </recommendedName>
    <alternativeName>
        <fullName evidence="11">Deamido-NAD(+) diphosphorylase</fullName>
    </alternativeName>
    <alternativeName>
        <fullName evidence="11">Deamido-NAD(+) pyrophosphorylase</fullName>
    </alternativeName>
    <alternativeName>
        <fullName evidence="11">Nicotinate mononucleotide adenylyltransferase</fullName>
        <shortName evidence="11">NaMN adenylyltransferase</shortName>
    </alternativeName>
</protein>
<dbReference type="UniPathway" id="UPA00253">
    <property type="reaction ID" value="UER00332"/>
</dbReference>
<evidence type="ECO:0000313" key="13">
    <source>
        <dbReference type="EMBL" id="HEF65116.1"/>
    </source>
</evidence>
<dbReference type="GO" id="GO:0004515">
    <property type="term" value="F:nicotinate-nucleotide adenylyltransferase activity"/>
    <property type="evidence" value="ECO:0007669"/>
    <property type="project" value="UniProtKB-UniRule"/>
</dbReference>
<evidence type="ECO:0000256" key="4">
    <source>
        <dbReference type="ARBA" id="ARBA00022642"/>
    </source>
</evidence>
<comment type="caution">
    <text evidence="13">The sequence shown here is derived from an EMBL/GenBank/DDBJ whole genome shotgun (WGS) entry which is preliminary data.</text>
</comment>
<evidence type="ECO:0000256" key="10">
    <source>
        <dbReference type="ARBA" id="ARBA00048721"/>
    </source>
</evidence>
<evidence type="ECO:0000256" key="9">
    <source>
        <dbReference type="ARBA" id="ARBA00023027"/>
    </source>
</evidence>
<evidence type="ECO:0000256" key="8">
    <source>
        <dbReference type="ARBA" id="ARBA00022840"/>
    </source>
</evidence>
<keyword evidence="5 11" id="KW-0808">Transferase</keyword>
<dbReference type="GO" id="GO:0005524">
    <property type="term" value="F:ATP binding"/>
    <property type="evidence" value="ECO:0007669"/>
    <property type="project" value="UniProtKB-KW"/>
</dbReference>
<comment type="pathway">
    <text evidence="2 11">Cofactor biosynthesis; NAD(+) biosynthesis; deamido-NAD(+) from nicotinate D-ribonucleotide: step 1/1.</text>
</comment>
<dbReference type="PANTHER" id="PTHR39321">
    <property type="entry name" value="NICOTINATE-NUCLEOTIDE ADENYLYLTRANSFERASE-RELATED"/>
    <property type="match status" value="1"/>
</dbReference>
<keyword evidence="6 11" id="KW-0548">Nucleotidyltransferase</keyword>
<comment type="catalytic activity">
    <reaction evidence="10 11">
        <text>nicotinate beta-D-ribonucleotide + ATP + H(+) = deamido-NAD(+) + diphosphate</text>
        <dbReference type="Rhea" id="RHEA:22860"/>
        <dbReference type="ChEBI" id="CHEBI:15378"/>
        <dbReference type="ChEBI" id="CHEBI:30616"/>
        <dbReference type="ChEBI" id="CHEBI:33019"/>
        <dbReference type="ChEBI" id="CHEBI:57502"/>
        <dbReference type="ChEBI" id="CHEBI:58437"/>
        <dbReference type="EC" id="2.7.7.18"/>
    </reaction>
</comment>
<evidence type="ECO:0000256" key="6">
    <source>
        <dbReference type="ARBA" id="ARBA00022695"/>
    </source>
</evidence>
<dbReference type="NCBIfam" id="TIGR00125">
    <property type="entry name" value="cyt_tran_rel"/>
    <property type="match status" value="1"/>
</dbReference>
<proteinExistence type="inferred from homology"/>
<dbReference type="CDD" id="cd02165">
    <property type="entry name" value="NMNAT"/>
    <property type="match status" value="1"/>
</dbReference>
<evidence type="ECO:0000256" key="3">
    <source>
        <dbReference type="ARBA" id="ARBA00009014"/>
    </source>
</evidence>
<keyword evidence="9 11" id="KW-0520">NAD</keyword>
<dbReference type="Pfam" id="PF01467">
    <property type="entry name" value="CTP_transf_like"/>
    <property type="match status" value="1"/>
</dbReference>
<dbReference type="GO" id="GO:0009435">
    <property type="term" value="P:NAD+ biosynthetic process"/>
    <property type="evidence" value="ECO:0007669"/>
    <property type="project" value="UniProtKB-UniRule"/>
</dbReference>
<dbReference type="InterPro" id="IPR005248">
    <property type="entry name" value="NadD/NMNAT"/>
</dbReference>
<name>A0A7C1X0D1_THERO</name>
<dbReference type="PANTHER" id="PTHR39321:SF3">
    <property type="entry name" value="PHOSPHOPANTETHEINE ADENYLYLTRANSFERASE"/>
    <property type="match status" value="1"/>
</dbReference>
<gene>
    <name evidence="11" type="primary">nadD</name>
    <name evidence="13" type="ORF">ENP47_05935</name>
</gene>
<keyword evidence="8 11" id="KW-0067">ATP-binding</keyword>
<keyword evidence="7 11" id="KW-0547">Nucleotide-binding</keyword>
<dbReference type="InterPro" id="IPR004821">
    <property type="entry name" value="Cyt_trans-like"/>
</dbReference>
<evidence type="ECO:0000256" key="5">
    <source>
        <dbReference type="ARBA" id="ARBA00022679"/>
    </source>
</evidence>
<comment type="similarity">
    <text evidence="3 11">Belongs to the NadD family.</text>
</comment>